<dbReference type="Proteomes" id="UP001163321">
    <property type="component" value="Chromosome 5"/>
</dbReference>
<name>A0ACC0W2U8_9STRA</name>
<proteinExistence type="predicted"/>
<gene>
    <name evidence="1" type="ORF">PsorP6_008851</name>
</gene>
<evidence type="ECO:0000313" key="1">
    <source>
        <dbReference type="EMBL" id="KAI9912273.1"/>
    </source>
</evidence>
<dbReference type="EMBL" id="CM047584">
    <property type="protein sequence ID" value="KAI9912273.1"/>
    <property type="molecule type" value="Genomic_DNA"/>
</dbReference>
<reference evidence="1 2" key="1">
    <citation type="journal article" date="2022" name="bioRxiv">
        <title>The genome of the oomycete Peronosclerospora sorghi, a cosmopolitan pathogen of maize and sorghum, is inflated with dispersed pseudogenes.</title>
        <authorList>
            <person name="Fletcher K."/>
            <person name="Martin F."/>
            <person name="Isakeit T."/>
            <person name="Cavanaugh K."/>
            <person name="Magill C."/>
            <person name="Michelmore R."/>
        </authorList>
    </citation>
    <scope>NUCLEOTIDE SEQUENCE [LARGE SCALE GENOMIC DNA]</scope>
    <source>
        <strain evidence="1">P6</strain>
    </source>
</reference>
<sequence length="116" mass="13161">MPTKELEQVAPALLKSEEELCNTRQCTSNYDKQEKTSTNGTTSLPKANDLPSILEMFYKDIYLVGTCDLESRRLVAATEAFKEVLLRDDEHDVAWLKRGQAFERIGAPLLALLHYN</sequence>
<organism evidence="1 2">
    <name type="scientific">Peronosclerospora sorghi</name>
    <dbReference type="NCBI Taxonomy" id="230839"/>
    <lineage>
        <taxon>Eukaryota</taxon>
        <taxon>Sar</taxon>
        <taxon>Stramenopiles</taxon>
        <taxon>Oomycota</taxon>
        <taxon>Peronosporomycetes</taxon>
        <taxon>Peronosporales</taxon>
        <taxon>Peronosporaceae</taxon>
        <taxon>Peronosclerospora</taxon>
    </lineage>
</organism>
<comment type="caution">
    <text evidence="1">The sequence shown here is derived from an EMBL/GenBank/DDBJ whole genome shotgun (WGS) entry which is preliminary data.</text>
</comment>
<keyword evidence="2" id="KW-1185">Reference proteome</keyword>
<accession>A0ACC0W2U8</accession>
<protein>
    <submittedName>
        <fullName evidence="1">Uncharacterized protein</fullName>
    </submittedName>
</protein>
<evidence type="ECO:0000313" key="2">
    <source>
        <dbReference type="Proteomes" id="UP001163321"/>
    </source>
</evidence>